<evidence type="ECO:0000313" key="3">
    <source>
        <dbReference type="Proteomes" id="UP000664859"/>
    </source>
</evidence>
<evidence type="ECO:0000259" key="1">
    <source>
        <dbReference type="PROSITE" id="PS50828"/>
    </source>
</evidence>
<dbReference type="Proteomes" id="UP000664859">
    <property type="component" value="Unassembled WGS sequence"/>
</dbReference>
<dbReference type="InterPro" id="IPR002625">
    <property type="entry name" value="Smr_dom"/>
</dbReference>
<proteinExistence type="predicted"/>
<evidence type="ECO:0000313" key="2">
    <source>
        <dbReference type="EMBL" id="KAG5182019.1"/>
    </source>
</evidence>
<feature type="non-terminal residue" evidence="2">
    <location>
        <position position="119"/>
    </location>
</feature>
<comment type="caution">
    <text evidence="2">The sequence shown here is derived from an EMBL/GenBank/DDBJ whole genome shotgun (WGS) entry which is preliminary data.</text>
</comment>
<protein>
    <recommendedName>
        <fullName evidence="1">Smr domain-containing protein</fullName>
    </recommendedName>
</protein>
<name>A0A836CDU5_9STRA</name>
<sequence length="119" mass="12479">MDLHGLTLPLAHCAVRVALRELDRAATAAAAATPGTPLPLPDLVVITGRGRGSDSAVGPVLRPEVQRMLTEEFYPPLGSVTAPANPGRLVVPAADVTAWAVHNLRERSRLISHVGAALR</sequence>
<dbReference type="SUPFAM" id="SSF160443">
    <property type="entry name" value="SMR domain-like"/>
    <property type="match status" value="1"/>
</dbReference>
<feature type="domain" description="Smr" evidence="1">
    <location>
        <begin position="1"/>
        <end position="94"/>
    </location>
</feature>
<dbReference type="EMBL" id="JAFCMP010000279">
    <property type="protein sequence ID" value="KAG5182019.1"/>
    <property type="molecule type" value="Genomic_DNA"/>
</dbReference>
<keyword evidence="3" id="KW-1185">Reference proteome</keyword>
<organism evidence="2 3">
    <name type="scientific">Tribonema minus</name>
    <dbReference type="NCBI Taxonomy" id="303371"/>
    <lineage>
        <taxon>Eukaryota</taxon>
        <taxon>Sar</taxon>
        <taxon>Stramenopiles</taxon>
        <taxon>Ochrophyta</taxon>
        <taxon>PX clade</taxon>
        <taxon>Xanthophyceae</taxon>
        <taxon>Tribonematales</taxon>
        <taxon>Tribonemataceae</taxon>
        <taxon>Tribonema</taxon>
    </lineage>
</organism>
<accession>A0A836CDU5</accession>
<dbReference type="PROSITE" id="PS50828">
    <property type="entry name" value="SMR"/>
    <property type="match status" value="1"/>
</dbReference>
<dbReference type="Gene3D" id="3.30.1370.110">
    <property type="match status" value="1"/>
</dbReference>
<reference evidence="2" key="1">
    <citation type="submission" date="2021-02" db="EMBL/GenBank/DDBJ databases">
        <title>First Annotated Genome of the Yellow-green Alga Tribonema minus.</title>
        <authorList>
            <person name="Mahan K.M."/>
        </authorList>
    </citation>
    <scope>NUCLEOTIDE SEQUENCE</scope>
    <source>
        <strain evidence="2">UTEX B ZZ1240</strain>
    </source>
</reference>
<dbReference type="InterPro" id="IPR036063">
    <property type="entry name" value="Smr_dom_sf"/>
</dbReference>
<dbReference type="AlphaFoldDB" id="A0A836CDU5"/>
<dbReference type="OrthoDB" id="185373at2759"/>
<gene>
    <name evidence="2" type="ORF">JKP88DRAFT_146432</name>
</gene>